<proteinExistence type="predicted"/>
<evidence type="ECO:0000313" key="4">
    <source>
        <dbReference type="Proteomes" id="UP001364224"/>
    </source>
</evidence>
<feature type="chain" id="PRO_5045452311" evidence="1">
    <location>
        <begin position="26"/>
        <end position="289"/>
    </location>
</feature>
<keyword evidence="1" id="KW-0732">Signal</keyword>
<accession>A0ABU8BK16</accession>
<dbReference type="InterPro" id="IPR050266">
    <property type="entry name" value="AB_hydrolase_sf"/>
</dbReference>
<dbReference type="PANTHER" id="PTHR43798">
    <property type="entry name" value="MONOACYLGLYCEROL LIPASE"/>
    <property type="match status" value="1"/>
</dbReference>
<dbReference type="Proteomes" id="UP001364224">
    <property type="component" value="Unassembled WGS sequence"/>
</dbReference>
<reference evidence="3 4" key="1">
    <citation type="submission" date="2024-02" db="EMBL/GenBank/DDBJ databases">
        <title>Adaptive strategies in a cosmopolitan and abundant soil bacterium.</title>
        <authorList>
            <person name="Carini P."/>
        </authorList>
    </citation>
    <scope>NUCLEOTIDE SEQUENCE [LARGE SCALE GENOMIC DNA]</scope>
    <source>
        <strain evidence="3 4">AZCC 1608</strain>
    </source>
</reference>
<name>A0ABU8BK16_9BRAD</name>
<dbReference type="SUPFAM" id="SSF53474">
    <property type="entry name" value="alpha/beta-Hydrolases"/>
    <property type="match status" value="1"/>
</dbReference>
<evidence type="ECO:0000256" key="1">
    <source>
        <dbReference type="SAM" id="SignalP"/>
    </source>
</evidence>
<dbReference type="EMBL" id="JAZHRV010000001">
    <property type="protein sequence ID" value="MEH2558898.1"/>
    <property type="molecule type" value="Genomic_DNA"/>
</dbReference>
<keyword evidence="4" id="KW-1185">Reference proteome</keyword>
<feature type="domain" description="AB hydrolase-1" evidence="2">
    <location>
        <begin position="58"/>
        <end position="281"/>
    </location>
</feature>
<dbReference type="Gene3D" id="3.40.50.1820">
    <property type="entry name" value="alpha/beta hydrolase"/>
    <property type="match status" value="1"/>
</dbReference>
<protein>
    <submittedName>
        <fullName evidence="3">Pimeloyl-ACP methyl ester carboxylesterase</fullName>
    </submittedName>
</protein>
<comment type="caution">
    <text evidence="3">The sequence shown here is derived from an EMBL/GenBank/DDBJ whole genome shotgun (WGS) entry which is preliminary data.</text>
</comment>
<dbReference type="InterPro" id="IPR000073">
    <property type="entry name" value="AB_hydrolase_1"/>
</dbReference>
<dbReference type="InterPro" id="IPR029058">
    <property type="entry name" value="AB_hydrolase_fold"/>
</dbReference>
<gene>
    <name evidence="3" type="ORF">V1286_006427</name>
</gene>
<dbReference type="PANTHER" id="PTHR43798:SF33">
    <property type="entry name" value="HYDROLASE, PUTATIVE (AFU_ORTHOLOGUE AFUA_2G14860)-RELATED"/>
    <property type="match status" value="1"/>
</dbReference>
<sequence length="289" mass="31083">MGPIGYNYVLMRSMVALAAMGPVMAGPAASAEVTRSREIVRYDNIEIDLIAEGRGPLIVMLPSRGRDSEDFDDVASRLAPAGYRALRPQPRGAGRSTGPLEGIRMQDLARDVAHVIARENAGPAVIAGHAYGNWVARMTATDHPALVRGIVLMAAAARTFPDELRAVVQQSADASLPDEQRLTALRKGFFLPAHDASVWLRGWAPAANKAQGVAASATKQAEYWQAGTVPMLDLVPDRDPFKPKEKWNESRAEFGERVSVVVIPNASHALIPEQPGAVVDAIVAWIAKL</sequence>
<organism evidence="3 4">
    <name type="scientific">Bradyrhizobium algeriense</name>
    <dbReference type="NCBI Taxonomy" id="634784"/>
    <lineage>
        <taxon>Bacteria</taxon>
        <taxon>Pseudomonadati</taxon>
        <taxon>Pseudomonadota</taxon>
        <taxon>Alphaproteobacteria</taxon>
        <taxon>Hyphomicrobiales</taxon>
        <taxon>Nitrobacteraceae</taxon>
        <taxon>Bradyrhizobium</taxon>
    </lineage>
</organism>
<dbReference type="Pfam" id="PF12697">
    <property type="entry name" value="Abhydrolase_6"/>
    <property type="match status" value="1"/>
</dbReference>
<evidence type="ECO:0000313" key="3">
    <source>
        <dbReference type="EMBL" id="MEH2558898.1"/>
    </source>
</evidence>
<evidence type="ECO:0000259" key="2">
    <source>
        <dbReference type="Pfam" id="PF12697"/>
    </source>
</evidence>
<feature type="signal peptide" evidence="1">
    <location>
        <begin position="1"/>
        <end position="25"/>
    </location>
</feature>